<dbReference type="AlphaFoldDB" id="A0AAX2R3Q3"/>
<accession>A0AAX2R3Q3</accession>
<dbReference type="RefSeq" id="WP_032940292.1">
    <property type="nucleotide sequence ID" value="NZ_CP046427.1"/>
</dbReference>
<evidence type="ECO:0000313" key="1">
    <source>
        <dbReference type="EMBL" id="TDB07132.1"/>
    </source>
</evidence>
<dbReference type="EMBL" id="SLTX01000001">
    <property type="protein sequence ID" value="TDB07132.1"/>
    <property type="molecule type" value="Genomic_DNA"/>
</dbReference>
<name>A0AAX2R3Q3_9BACT</name>
<gene>
    <name evidence="1" type="ORF">E1J06_06760</name>
</gene>
<dbReference type="KEGG" id="bdh:GV66_13450"/>
<sequence length="280" mass="33266">MEDNQNIEEQNILPKMDRELLAEMEQSMEDDFKREYQQEDVTSILDSIEYIRIYCRNFPLFNGDDYQPLQAPFAYYRSRSTYLKEVPFTEDEFYNFTLIQEAINKLGLLPQPTFEFIVFLYHIIKVWSESQITTGIDKVNSILSLLEEQPNTKLKMNIKVGGKNFEFENSLFIYSMLEFYSSHEQISHYLVERENKRIRERTIQYSLVKTLLDYLPIKTDKSEGISFVQAERDFALCTLYLCKLLMGDPAYVCTKDNNATFDKLMRDFKDFNITLHQMLT</sequence>
<evidence type="ECO:0000313" key="2">
    <source>
        <dbReference type="Proteomes" id="UP000294834"/>
    </source>
</evidence>
<proteinExistence type="predicted"/>
<comment type="caution">
    <text evidence="1">The sequence shown here is derived from an EMBL/GenBank/DDBJ whole genome shotgun (WGS) entry which is preliminary data.</text>
</comment>
<organism evidence="1 2">
    <name type="scientific">Phocaeicola dorei</name>
    <dbReference type="NCBI Taxonomy" id="357276"/>
    <lineage>
        <taxon>Bacteria</taxon>
        <taxon>Pseudomonadati</taxon>
        <taxon>Bacteroidota</taxon>
        <taxon>Bacteroidia</taxon>
        <taxon>Bacteroidales</taxon>
        <taxon>Bacteroidaceae</taxon>
        <taxon>Phocaeicola</taxon>
    </lineage>
</organism>
<protein>
    <submittedName>
        <fullName evidence="1">Uncharacterized protein</fullName>
    </submittedName>
</protein>
<dbReference type="Proteomes" id="UP000294834">
    <property type="component" value="Unassembled WGS sequence"/>
</dbReference>
<reference evidence="1 2" key="1">
    <citation type="journal article" date="2019" name="Nat. Microbiol.">
        <title>Genomic variation and strain-specific functional adaptation in the human gut microbiome during early life.</title>
        <authorList>
            <person name="Vatanen T."/>
            <person name="Plichta D.R."/>
            <person name="Somani J."/>
            <person name="Munch P.C."/>
            <person name="Arthur T.D."/>
            <person name="Hall A.B."/>
            <person name="Rudolf S."/>
            <person name="Oakeley E.J."/>
            <person name="Ke X."/>
            <person name="Young R.A."/>
            <person name="Haiser H.J."/>
            <person name="Kolde R."/>
            <person name="Yassour M."/>
            <person name="Luopajarvi K."/>
            <person name="Siljander H."/>
            <person name="Virtanen S.M."/>
            <person name="Ilonen J."/>
            <person name="Uibo R."/>
            <person name="Tillmann V."/>
            <person name="Mokurov S."/>
            <person name="Dorshakova N."/>
            <person name="Porter J.A."/>
            <person name="McHardy A.C."/>
            <person name="Lahdesmaki H."/>
            <person name="Vlamakis H."/>
            <person name="Huttenhower C."/>
            <person name="Knip M."/>
            <person name="Xavier R.J."/>
        </authorList>
    </citation>
    <scope>NUCLEOTIDE SEQUENCE [LARGE SCALE GENOMIC DNA]</scope>
    <source>
        <strain evidence="1 2">RJX1052</strain>
    </source>
</reference>